<organism evidence="2 3">
    <name type="scientific">Aureobasidium subglaciale (strain EXF-2481)</name>
    <name type="common">Aureobasidium pullulans var. subglaciale</name>
    <dbReference type="NCBI Taxonomy" id="1043005"/>
    <lineage>
        <taxon>Eukaryota</taxon>
        <taxon>Fungi</taxon>
        <taxon>Dikarya</taxon>
        <taxon>Ascomycota</taxon>
        <taxon>Pezizomycotina</taxon>
        <taxon>Dothideomycetes</taxon>
        <taxon>Dothideomycetidae</taxon>
        <taxon>Dothideales</taxon>
        <taxon>Saccotheciaceae</taxon>
        <taxon>Aureobasidium</taxon>
    </lineage>
</organism>
<evidence type="ECO:0000256" key="1">
    <source>
        <dbReference type="SAM" id="MobiDB-lite"/>
    </source>
</evidence>
<accession>A0A074YAX7</accession>
<dbReference type="GeneID" id="25370864"/>
<dbReference type="AlphaFoldDB" id="A0A074YAX7"/>
<keyword evidence="3" id="KW-1185">Reference proteome</keyword>
<gene>
    <name evidence="2" type="ORF">AUEXF2481DRAFT_702519</name>
</gene>
<feature type="compositionally biased region" description="Basic and acidic residues" evidence="1">
    <location>
        <begin position="39"/>
        <end position="48"/>
    </location>
</feature>
<dbReference type="HOGENOM" id="CLU_2183437_0_0_1"/>
<reference evidence="2 3" key="1">
    <citation type="journal article" date="2014" name="BMC Genomics">
        <title>Genome sequencing of four Aureobasidium pullulans varieties: biotechnological potential, stress tolerance, and description of new species.</title>
        <authorList>
            <person name="Gostin Ar C."/>
            <person name="Ohm R.A."/>
            <person name="Kogej T."/>
            <person name="Sonjak S."/>
            <person name="Turk M."/>
            <person name="Zajc J."/>
            <person name="Zalar P."/>
            <person name="Grube M."/>
            <person name="Sun H."/>
            <person name="Han J."/>
            <person name="Sharma A."/>
            <person name="Chiniquy J."/>
            <person name="Ngan C.Y."/>
            <person name="Lipzen A."/>
            <person name="Barry K."/>
            <person name="Grigoriev I.V."/>
            <person name="Gunde-Cimerman N."/>
        </authorList>
    </citation>
    <scope>NUCLEOTIDE SEQUENCE [LARGE SCALE GENOMIC DNA]</scope>
    <source>
        <strain evidence="2 3">EXF-2481</strain>
    </source>
</reference>
<dbReference type="RefSeq" id="XP_013339868.1">
    <property type="nucleotide sequence ID" value="XM_013484414.1"/>
</dbReference>
<dbReference type="Proteomes" id="UP000030641">
    <property type="component" value="Unassembled WGS sequence"/>
</dbReference>
<dbReference type="EMBL" id="KL584779">
    <property type="protein sequence ID" value="KEQ91317.1"/>
    <property type="molecule type" value="Genomic_DNA"/>
</dbReference>
<evidence type="ECO:0000313" key="2">
    <source>
        <dbReference type="EMBL" id="KEQ91317.1"/>
    </source>
</evidence>
<dbReference type="InParanoid" id="A0A074YAX7"/>
<sequence length="109" mass="12133">MAIYKRLLPDGGEVNKGNKNLDAPSNDSNNNNLDSNNTLDKDSTKLSDEDSPSSLANSSEGLPIKALKETFYNLRGRRSYDVRPSIKRLVELFSKSAIPLRPITELRKP</sequence>
<evidence type="ECO:0000313" key="3">
    <source>
        <dbReference type="Proteomes" id="UP000030641"/>
    </source>
</evidence>
<feature type="compositionally biased region" description="Low complexity" evidence="1">
    <location>
        <begin position="20"/>
        <end position="38"/>
    </location>
</feature>
<proteinExistence type="predicted"/>
<protein>
    <submittedName>
        <fullName evidence="2">Uncharacterized protein</fullName>
    </submittedName>
</protein>
<feature type="region of interest" description="Disordered" evidence="1">
    <location>
        <begin position="1"/>
        <end position="61"/>
    </location>
</feature>
<name>A0A074YAX7_AURSE</name>